<dbReference type="EMBL" id="MIJD01000049">
    <property type="protein sequence ID" value="OPE55065.1"/>
    <property type="molecule type" value="Genomic_DNA"/>
</dbReference>
<reference evidence="2 3" key="1">
    <citation type="submission" date="2016-09" db="EMBL/GenBank/DDBJ databases">
        <title>genome sequences of unsequenced Mycobacteria.</title>
        <authorList>
            <person name="Greninger A.L."/>
            <person name="Jerome K.R."/>
            <person name="Mcnair B."/>
            <person name="Wallis C."/>
            <person name="Fang F."/>
        </authorList>
    </citation>
    <scope>NUCLEOTIDE SEQUENCE [LARGE SCALE GENOMIC DNA]</scope>
    <source>
        <strain evidence="2 3">BM1</strain>
    </source>
</reference>
<evidence type="ECO:0000259" key="1">
    <source>
        <dbReference type="Pfam" id="PF13452"/>
    </source>
</evidence>
<feature type="domain" description="FAS1-like dehydratase" evidence="1">
    <location>
        <begin position="74"/>
        <end position="147"/>
    </location>
</feature>
<name>A0A1Q4H5N4_9MYCO</name>
<dbReference type="Proteomes" id="UP000191039">
    <property type="component" value="Unassembled WGS sequence"/>
</dbReference>
<evidence type="ECO:0000313" key="2">
    <source>
        <dbReference type="EMBL" id="OPE55065.1"/>
    </source>
</evidence>
<dbReference type="PANTHER" id="PTHR28152">
    <property type="entry name" value="HYDROXYACYL-THIOESTER DEHYDRATASE TYPE 2, MITOCHONDRIAL"/>
    <property type="match status" value="1"/>
</dbReference>
<evidence type="ECO:0000313" key="3">
    <source>
        <dbReference type="Proteomes" id="UP000191039"/>
    </source>
</evidence>
<dbReference type="Gene3D" id="3.10.129.10">
    <property type="entry name" value="Hotdog Thioesterase"/>
    <property type="match status" value="1"/>
</dbReference>
<sequence>MKRGTDMSLSVDGLDQYVQDWHPDPVSDTELLSARPAAALAATLDLDCELDVGDALPAMWHSVYFAEWSPTSALGADGHPGEGRFMPPIPNRRRMFAGGRLVVHEPLVLGREATRRAEVVSTAVKNGKTGQLLFVTVRYEYSQDGQPRLTEEHDLVYRSDTGSSTPFTRVDEALSARSAPWAVEPTTHPALLFRFSALTSNAHRIHYDTEYAREVEGFPALVVHGPLLVLYMAELARINCPRPLQRFRYRLMKPVFLGDAIRVQGDPAVDGDSVELSVVSGAGTIHASAQADYA</sequence>
<gene>
    <name evidence="2" type="ORF">BV510_07010</name>
</gene>
<dbReference type="InterPro" id="IPR052741">
    <property type="entry name" value="Mitochondrial_HTD2"/>
</dbReference>
<accession>A0A1Q4H5N4</accession>
<dbReference type="InterPro" id="IPR029069">
    <property type="entry name" value="HotDog_dom_sf"/>
</dbReference>
<proteinExistence type="predicted"/>
<protein>
    <recommendedName>
        <fullName evidence="1">FAS1-like dehydratase domain-containing protein</fullName>
    </recommendedName>
</protein>
<dbReference type="PANTHER" id="PTHR28152:SF1">
    <property type="entry name" value="HYDROXYACYL-THIOESTER DEHYDRATASE TYPE 2, MITOCHONDRIAL"/>
    <property type="match status" value="1"/>
</dbReference>
<dbReference type="GO" id="GO:0019171">
    <property type="term" value="F:(3R)-hydroxyacyl-[acyl-carrier-protein] dehydratase activity"/>
    <property type="evidence" value="ECO:0007669"/>
    <property type="project" value="TreeGrafter"/>
</dbReference>
<dbReference type="STRING" id="1801.BRW64_24435"/>
<dbReference type="InterPro" id="IPR039569">
    <property type="entry name" value="FAS1-like_DH_region"/>
</dbReference>
<dbReference type="AlphaFoldDB" id="A0A1Q4H5N4"/>
<dbReference type="Pfam" id="PF13452">
    <property type="entry name" value="FAS1_DH_region"/>
    <property type="match status" value="1"/>
</dbReference>
<organism evidence="2 3">
    <name type="scientific">Mycolicibacterium diernhoferi</name>
    <dbReference type="NCBI Taxonomy" id="1801"/>
    <lineage>
        <taxon>Bacteria</taxon>
        <taxon>Bacillati</taxon>
        <taxon>Actinomycetota</taxon>
        <taxon>Actinomycetes</taxon>
        <taxon>Mycobacteriales</taxon>
        <taxon>Mycobacteriaceae</taxon>
        <taxon>Mycolicibacterium</taxon>
    </lineage>
</organism>
<dbReference type="SUPFAM" id="SSF54637">
    <property type="entry name" value="Thioesterase/thiol ester dehydrase-isomerase"/>
    <property type="match status" value="2"/>
</dbReference>
<comment type="caution">
    <text evidence="2">The sequence shown here is derived from an EMBL/GenBank/DDBJ whole genome shotgun (WGS) entry which is preliminary data.</text>
</comment>